<dbReference type="Gene3D" id="3.20.20.80">
    <property type="entry name" value="Glycosidases"/>
    <property type="match status" value="1"/>
</dbReference>
<keyword evidence="2 9" id="KW-0732">Signal</keyword>
<dbReference type="InterPro" id="IPR050386">
    <property type="entry name" value="Glycosyl_hydrolase_5"/>
</dbReference>
<dbReference type="InterPro" id="IPR001547">
    <property type="entry name" value="Glyco_hydro_5"/>
</dbReference>
<protein>
    <submittedName>
        <fullName evidence="11">Cellulase family glycosylhydrolase</fullName>
    </submittedName>
</protein>
<gene>
    <name evidence="11" type="ORF">KK062_08295</name>
</gene>
<accession>A0AAP2DVN6</accession>
<dbReference type="GO" id="GO:0030245">
    <property type="term" value="P:cellulose catabolic process"/>
    <property type="evidence" value="ECO:0007669"/>
    <property type="project" value="UniProtKB-KW"/>
</dbReference>
<evidence type="ECO:0000256" key="7">
    <source>
        <dbReference type="ARBA" id="ARBA00023326"/>
    </source>
</evidence>
<keyword evidence="7" id="KW-0624">Polysaccharide degradation</keyword>
<dbReference type="SMART" id="SM00606">
    <property type="entry name" value="CBD_IV"/>
    <property type="match status" value="1"/>
</dbReference>
<comment type="similarity">
    <text evidence="1 8">Belongs to the glycosyl hydrolase 5 (cellulase A) family.</text>
</comment>
<dbReference type="InterPro" id="IPR041342">
    <property type="entry name" value="CBM35"/>
</dbReference>
<dbReference type="SUPFAM" id="SSF49785">
    <property type="entry name" value="Galactose-binding domain-like"/>
    <property type="match status" value="1"/>
</dbReference>
<dbReference type="Gene3D" id="2.60.120.260">
    <property type="entry name" value="Galactose-binding domain-like"/>
    <property type="match status" value="1"/>
</dbReference>
<feature type="domain" description="CBM6" evidence="10">
    <location>
        <begin position="444"/>
        <end position="580"/>
    </location>
</feature>
<dbReference type="InterPro" id="IPR017853">
    <property type="entry name" value="GH"/>
</dbReference>
<evidence type="ECO:0000256" key="9">
    <source>
        <dbReference type="SAM" id="SignalP"/>
    </source>
</evidence>
<evidence type="ECO:0000256" key="3">
    <source>
        <dbReference type="ARBA" id="ARBA00022801"/>
    </source>
</evidence>
<dbReference type="PANTHER" id="PTHR31297:SF41">
    <property type="entry name" value="ENDOGLUCANASE, PUTATIVE (AFU_ORTHOLOGUE AFUA_5G01830)-RELATED"/>
    <property type="match status" value="1"/>
</dbReference>
<keyword evidence="3 8" id="KW-0378">Hydrolase</keyword>
<evidence type="ECO:0000313" key="11">
    <source>
        <dbReference type="EMBL" id="MBT1708220.1"/>
    </source>
</evidence>
<dbReference type="GO" id="GO:0030246">
    <property type="term" value="F:carbohydrate binding"/>
    <property type="evidence" value="ECO:0007669"/>
    <property type="project" value="InterPro"/>
</dbReference>
<sequence>MMNLKHPALLGMLLLLATVTHGQGFLKAQDKKIVNEKGEEVILRGVGLGGWMLQEGYMLRVRSNGQQQHVIRRRLEELVGKERTDAFYTAWLTNHTRKADLDSLAAWGFNSVRLPMHYNLYTLPVDQEPTPGTNTWLDKGFAMTDSLLQWCKANKLYLILDLHAAPGGQGNDVNISDRDPAKPSLWQSIHNQQKTIALWRKLAERYANEPWIGAYDLINEPNWGFETPDDKNGCAEQKNEPLKKLMVDLTNAIREVDKKHIIIIEGNCWGNNYNGIFPPWDNNTVVSFHKYWNNNETKDIQKFLDIRQQYNVPVWLGESGENSNVWFRDAINLMETNHIGWAWWPFKKLGANNPLEVKVPAGYQQILDYWADKGPKPTAEAAHTAITTLAENLKTENNLYHRDVVDAMIRQPHSDKVVPYKTHTINQPIAATDYDLGRNRYAYFDLDTGNYYISNGGTRSTGNKGYTYRNDGVDIVAQESNSELYYVTNIDAGEWLEYTVIVPQAGHYTVLATASASASGGKVYVTINETMTKTAIIPHTGKPTDWKTVPIGTLQLAQGPNAIRVYTVAGGFNLKTIEVVKDVRKKK</sequence>
<name>A0AAP2DVN6_9BACT</name>
<dbReference type="InterPro" id="IPR005084">
    <property type="entry name" value="CBM6"/>
</dbReference>
<evidence type="ECO:0000256" key="8">
    <source>
        <dbReference type="RuleBase" id="RU361153"/>
    </source>
</evidence>
<feature type="signal peptide" evidence="9">
    <location>
        <begin position="1"/>
        <end position="22"/>
    </location>
</feature>
<evidence type="ECO:0000256" key="5">
    <source>
        <dbReference type="ARBA" id="ARBA00023277"/>
    </source>
</evidence>
<dbReference type="CDD" id="cd04080">
    <property type="entry name" value="CBM6_cellulase-like"/>
    <property type="match status" value="1"/>
</dbReference>
<dbReference type="PROSITE" id="PS51175">
    <property type="entry name" value="CBM6"/>
    <property type="match status" value="1"/>
</dbReference>
<proteinExistence type="inferred from homology"/>
<dbReference type="EMBL" id="JAHESE010000005">
    <property type="protein sequence ID" value="MBT1708220.1"/>
    <property type="molecule type" value="Genomic_DNA"/>
</dbReference>
<keyword evidence="12" id="KW-1185">Reference proteome</keyword>
<evidence type="ECO:0000256" key="4">
    <source>
        <dbReference type="ARBA" id="ARBA00023001"/>
    </source>
</evidence>
<dbReference type="AlphaFoldDB" id="A0AAP2DVN6"/>
<dbReference type="InterPro" id="IPR008979">
    <property type="entry name" value="Galactose-bd-like_sf"/>
</dbReference>
<feature type="chain" id="PRO_5042830265" evidence="9">
    <location>
        <begin position="23"/>
        <end position="587"/>
    </location>
</feature>
<keyword evidence="4" id="KW-0136">Cellulose degradation</keyword>
<dbReference type="GO" id="GO:0009986">
    <property type="term" value="C:cell surface"/>
    <property type="evidence" value="ECO:0007669"/>
    <property type="project" value="TreeGrafter"/>
</dbReference>
<dbReference type="GO" id="GO:0008422">
    <property type="term" value="F:beta-glucosidase activity"/>
    <property type="evidence" value="ECO:0007669"/>
    <property type="project" value="TreeGrafter"/>
</dbReference>
<keyword evidence="6 8" id="KW-0326">Glycosidase</keyword>
<dbReference type="Pfam" id="PF00150">
    <property type="entry name" value="Cellulase"/>
    <property type="match status" value="1"/>
</dbReference>
<dbReference type="SUPFAM" id="SSF51445">
    <property type="entry name" value="(Trans)glycosidases"/>
    <property type="match status" value="1"/>
</dbReference>
<dbReference type="PANTHER" id="PTHR31297">
    <property type="entry name" value="GLUCAN ENDO-1,6-BETA-GLUCOSIDASE B"/>
    <property type="match status" value="1"/>
</dbReference>
<dbReference type="Proteomes" id="UP001319080">
    <property type="component" value="Unassembled WGS sequence"/>
</dbReference>
<evidence type="ECO:0000259" key="10">
    <source>
        <dbReference type="PROSITE" id="PS51175"/>
    </source>
</evidence>
<dbReference type="GO" id="GO:0005576">
    <property type="term" value="C:extracellular region"/>
    <property type="evidence" value="ECO:0007669"/>
    <property type="project" value="TreeGrafter"/>
</dbReference>
<evidence type="ECO:0000256" key="1">
    <source>
        <dbReference type="ARBA" id="ARBA00005641"/>
    </source>
</evidence>
<comment type="caution">
    <text evidence="11">The sequence shown here is derived from an EMBL/GenBank/DDBJ whole genome shotgun (WGS) entry which is preliminary data.</text>
</comment>
<dbReference type="RefSeq" id="WP_254083810.1">
    <property type="nucleotide sequence ID" value="NZ_JAHESE010000005.1"/>
</dbReference>
<keyword evidence="5" id="KW-0119">Carbohydrate metabolism</keyword>
<evidence type="ECO:0000256" key="6">
    <source>
        <dbReference type="ARBA" id="ARBA00023295"/>
    </source>
</evidence>
<evidence type="ECO:0000313" key="12">
    <source>
        <dbReference type="Proteomes" id="UP001319080"/>
    </source>
</evidence>
<organism evidence="11 12">
    <name type="scientific">Dawidia cretensis</name>
    <dbReference type="NCBI Taxonomy" id="2782350"/>
    <lineage>
        <taxon>Bacteria</taxon>
        <taxon>Pseudomonadati</taxon>
        <taxon>Bacteroidota</taxon>
        <taxon>Cytophagia</taxon>
        <taxon>Cytophagales</taxon>
        <taxon>Chryseotaleaceae</taxon>
        <taxon>Dawidia</taxon>
    </lineage>
</organism>
<dbReference type="Pfam" id="PF18099">
    <property type="entry name" value="CBM_35_2"/>
    <property type="match status" value="1"/>
</dbReference>
<evidence type="ECO:0000256" key="2">
    <source>
        <dbReference type="ARBA" id="ARBA00022729"/>
    </source>
</evidence>
<reference evidence="11 12" key="1">
    <citation type="submission" date="2021-05" db="EMBL/GenBank/DDBJ databases">
        <title>A Polyphasic approach of four new species of the genus Ohtaekwangia: Ohtaekwangia histidinii sp. nov., Ohtaekwangia cretensis sp. nov., Ohtaekwangia indiensis sp. nov., Ohtaekwangia reichenbachii sp. nov. from diverse environment.</title>
        <authorList>
            <person name="Octaviana S."/>
        </authorList>
    </citation>
    <scope>NUCLEOTIDE SEQUENCE [LARGE SCALE GENOMIC DNA]</scope>
    <source>
        <strain evidence="11 12">PWU5</strain>
    </source>
</reference>
<dbReference type="InterPro" id="IPR006584">
    <property type="entry name" value="Cellulose-bd_IV"/>
</dbReference>